<dbReference type="PANTHER" id="PTHR24421">
    <property type="entry name" value="NITRATE/NITRITE SENSOR PROTEIN NARX-RELATED"/>
    <property type="match status" value="1"/>
</dbReference>
<feature type="transmembrane region" description="Helical" evidence="9">
    <location>
        <begin position="176"/>
        <end position="200"/>
    </location>
</feature>
<evidence type="ECO:0000259" key="10">
    <source>
        <dbReference type="Pfam" id="PF02518"/>
    </source>
</evidence>
<feature type="transmembrane region" description="Helical" evidence="9">
    <location>
        <begin position="63"/>
        <end position="87"/>
    </location>
</feature>
<evidence type="ECO:0000256" key="2">
    <source>
        <dbReference type="ARBA" id="ARBA00012438"/>
    </source>
</evidence>
<feature type="transmembrane region" description="Helical" evidence="9">
    <location>
        <begin position="206"/>
        <end position="223"/>
    </location>
</feature>
<evidence type="ECO:0000256" key="9">
    <source>
        <dbReference type="SAM" id="Phobius"/>
    </source>
</evidence>
<reference evidence="13" key="1">
    <citation type="submission" date="2009-07" db="EMBL/GenBank/DDBJ databases">
        <authorList>
            <consortium name="US DOE Joint Genome Institute (JGI-PGF)"/>
            <person name="Lucas S."/>
            <person name="Copeland A."/>
            <person name="Lapidus A."/>
            <person name="Glavina del Rio T."/>
            <person name="Tice H."/>
            <person name="Bruce D."/>
            <person name="Goodwin L."/>
            <person name="Pitluck S."/>
            <person name="Larimer F."/>
            <person name="Land M.L."/>
            <person name="Mouttaki H."/>
            <person name="He Z."/>
            <person name="Zhou J."/>
            <person name="Hemme C.L."/>
        </authorList>
    </citation>
    <scope>NUCLEOTIDE SEQUENCE</scope>
    <source>
        <strain evidence="13">DSM 2782</strain>
    </source>
</reference>
<dbReference type="RefSeq" id="WP_004616877.1">
    <property type="nucleotide sequence ID" value="NZ_ACXX02000002.1"/>
</dbReference>
<dbReference type="Pfam" id="PF16927">
    <property type="entry name" value="HisKA_7TM"/>
    <property type="match status" value="1"/>
</dbReference>
<evidence type="ECO:0000313" key="13">
    <source>
        <dbReference type="EMBL" id="EGD48865.1"/>
    </source>
</evidence>
<dbReference type="Pfam" id="PF07730">
    <property type="entry name" value="HisKA_3"/>
    <property type="match status" value="1"/>
</dbReference>
<evidence type="ECO:0000256" key="5">
    <source>
        <dbReference type="ARBA" id="ARBA00022741"/>
    </source>
</evidence>
<dbReference type="GO" id="GO:0046983">
    <property type="term" value="F:protein dimerization activity"/>
    <property type="evidence" value="ECO:0007669"/>
    <property type="project" value="InterPro"/>
</dbReference>
<keyword evidence="8" id="KW-0902">Two-component regulatory system</keyword>
<dbReference type="Gene3D" id="1.20.5.1930">
    <property type="match status" value="1"/>
</dbReference>
<evidence type="ECO:0000256" key="6">
    <source>
        <dbReference type="ARBA" id="ARBA00022777"/>
    </source>
</evidence>
<feature type="transmembrane region" description="Helical" evidence="9">
    <location>
        <begin position="99"/>
        <end position="122"/>
    </location>
</feature>
<dbReference type="OrthoDB" id="9781904at2"/>
<dbReference type="Gene3D" id="3.30.565.10">
    <property type="entry name" value="Histidine kinase-like ATPase, C-terminal domain"/>
    <property type="match status" value="1"/>
</dbReference>
<protein>
    <recommendedName>
        <fullName evidence="2">histidine kinase</fullName>
        <ecNumber evidence="2">2.7.13.3</ecNumber>
    </recommendedName>
</protein>
<evidence type="ECO:0000256" key="4">
    <source>
        <dbReference type="ARBA" id="ARBA00022679"/>
    </source>
</evidence>
<accession>F1T8N3</accession>
<evidence type="ECO:0000256" key="8">
    <source>
        <dbReference type="ARBA" id="ARBA00023012"/>
    </source>
</evidence>
<keyword evidence="6 13" id="KW-0418">Kinase</keyword>
<keyword evidence="4" id="KW-0808">Transferase</keyword>
<keyword evidence="7" id="KW-0067">ATP-binding</keyword>
<evidence type="ECO:0000256" key="1">
    <source>
        <dbReference type="ARBA" id="ARBA00000085"/>
    </source>
</evidence>
<dbReference type="EMBL" id="ACXX02000002">
    <property type="protein sequence ID" value="EGD48865.1"/>
    <property type="molecule type" value="Genomic_DNA"/>
</dbReference>
<evidence type="ECO:0000313" key="14">
    <source>
        <dbReference type="Proteomes" id="UP000003860"/>
    </source>
</evidence>
<dbReference type="InterPro" id="IPR003594">
    <property type="entry name" value="HATPase_dom"/>
</dbReference>
<dbReference type="SUPFAM" id="SSF55785">
    <property type="entry name" value="PYP-like sensor domain (PAS domain)"/>
    <property type="match status" value="1"/>
</dbReference>
<reference evidence="13" key="2">
    <citation type="submission" date="2011-01" db="EMBL/GenBank/DDBJ databases">
        <title>The Non-contiguous Finished genome of Clostridium papyrosolvens.</title>
        <authorList>
            <person name="Lucas S."/>
            <person name="Copeland A."/>
            <person name="Lapidus A."/>
            <person name="Cheng J.-F."/>
            <person name="Goodwin L."/>
            <person name="Pitluck S."/>
            <person name="Misra M."/>
            <person name="Chertkov O."/>
            <person name="Detter J.C."/>
            <person name="Han C."/>
            <person name="Tapia R."/>
            <person name="Land M."/>
            <person name="Hauser L."/>
            <person name="Kyrpides N."/>
            <person name="Ivanova N."/>
            <person name="Pagani I."/>
            <person name="Mouttaki H."/>
            <person name="He Z."/>
            <person name="Zhou J."/>
            <person name="Hemme C.L."/>
            <person name="Woyke T."/>
        </authorList>
    </citation>
    <scope>NUCLEOTIDE SEQUENCE [LARGE SCALE GENOMIC DNA]</scope>
    <source>
        <strain evidence="13">DSM 2782</strain>
    </source>
</reference>
<dbReference type="InterPro" id="IPR035965">
    <property type="entry name" value="PAS-like_dom_sf"/>
</dbReference>
<gene>
    <name evidence="13" type="ORF">Cpap_3291</name>
</gene>
<evidence type="ECO:0000259" key="12">
    <source>
        <dbReference type="Pfam" id="PF16927"/>
    </source>
</evidence>
<dbReference type="SUPFAM" id="SSF55874">
    <property type="entry name" value="ATPase domain of HSP90 chaperone/DNA topoisomerase II/histidine kinase"/>
    <property type="match status" value="1"/>
</dbReference>
<dbReference type="InterPro" id="IPR036890">
    <property type="entry name" value="HATPase_C_sf"/>
</dbReference>
<evidence type="ECO:0000259" key="11">
    <source>
        <dbReference type="Pfam" id="PF07730"/>
    </source>
</evidence>
<dbReference type="EC" id="2.7.13.3" evidence="2"/>
<name>F1T8N3_9FIRM</name>
<dbReference type="AlphaFoldDB" id="F1T8N3"/>
<sequence>MWMRYILPGTNAIVSFITIIALLLRKNKNAIEKSYITLSLFWLNWSVGIIFTVKWGLAPFGEYLYWIKNISAFAMGPIWLVFSFYYTNSRIIRNNKWRMVNIFFLVVPSLIMYIISITNKYHGAFLAYDYARLRVAGYKWGFWVHMILQYVYIFAGCYFIWVHGMRSRSYIRKRSFIIVGGTLFSQIIIIAYYLSGIYLIYNDIDIAPSVFLIVMICIFIASVKYKFLNLLPMALPKIMRNLREGIIIVDLEGKISSQNTAFYNMFNNFINIEEVNAKEFSRELLNKCLCDENGKKAVKAIREGGYEGIKGEVALTSEIYFQINYQPLFDKNEFMGAVVSFYDIGEHKLLTKQLNEKNNRLLEANIRLQEHAKVVKELVIAQERNKFASEIHDSVGHSLSVLGALLEVCRLSFSEKPEQTYKKIETALNISKKALGELRLSVSNFTSPSFERTPLFESIESMIHCFEQTGIKVDFTLHGNTIHPLDKEVSNTVFNICREALTNSLKHGNAKTINIIFNINNNNLVLFIFDDGKGCSNPLKGIGLSGMENRVKNLNGSIAFGSGGETGFSIHVEIPLSD</sequence>
<keyword evidence="3" id="KW-0597">Phosphoprotein</keyword>
<keyword evidence="9" id="KW-1133">Transmembrane helix</keyword>
<comment type="catalytic activity">
    <reaction evidence="1">
        <text>ATP + protein L-histidine = ADP + protein N-phospho-L-histidine.</text>
        <dbReference type="EC" id="2.7.13.3"/>
    </reaction>
</comment>
<evidence type="ECO:0000256" key="3">
    <source>
        <dbReference type="ARBA" id="ARBA00022553"/>
    </source>
</evidence>
<keyword evidence="5" id="KW-0547">Nucleotide-binding</keyword>
<dbReference type="Proteomes" id="UP000003860">
    <property type="component" value="Unassembled WGS sequence"/>
</dbReference>
<dbReference type="GO" id="GO:0016020">
    <property type="term" value="C:membrane"/>
    <property type="evidence" value="ECO:0007669"/>
    <property type="project" value="InterPro"/>
</dbReference>
<feature type="domain" description="Histidine kinase N-terminal 7TM region" evidence="12">
    <location>
        <begin position="12"/>
        <end position="232"/>
    </location>
</feature>
<dbReference type="InterPro" id="IPR031621">
    <property type="entry name" value="HisKA_7TM"/>
</dbReference>
<feature type="transmembrane region" description="Helical" evidence="9">
    <location>
        <begin position="142"/>
        <end position="164"/>
    </location>
</feature>
<evidence type="ECO:0000256" key="7">
    <source>
        <dbReference type="ARBA" id="ARBA00022840"/>
    </source>
</evidence>
<dbReference type="InterPro" id="IPR011712">
    <property type="entry name" value="Sig_transdc_His_kin_sub3_dim/P"/>
</dbReference>
<dbReference type="CDD" id="cd16917">
    <property type="entry name" value="HATPase_UhpB-NarQ-NarX-like"/>
    <property type="match status" value="1"/>
</dbReference>
<dbReference type="InterPro" id="IPR050482">
    <property type="entry name" value="Sensor_HK_TwoCompSys"/>
</dbReference>
<dbReference type="STRING" id="588581.Cpap_3291"/>
<feature type="domain" description="Signal transduction histidine kinase subgroup 3 dimerisation and phosphoacceptor" evidence="11">
    <location>
        <begin position="383"/>
        <end position="446"/>
    </location>
</feature>
<proteinExistence type="predicted"/>
<dbReference type="PANTHER" id="PTHR24421:SF10">
    <property type="entry name" value="NITRATE_NITRITE SENSOR PROTEIN NARQ"/>
    <property type="match status" value="1"/>
</dbReference>
<organism evidence="13 14">
    <name type="scientific">Ruminiclostridium papyrosolvens DSM 2782</name>
    <dbReference type="NCBI Taxonomy" id="588581"/>
    <lineage>
        <taxon>Bacteria</taxon>
        <taxon>Bacillati</taxon>
        <taxon>Bacillota</taxon>
        <taxon>Clostridia</taxon>
        <taxon>Eubacteriales</taxon>
        <taxon>Oscillospiraceae</taxon>
        <taxon>Ruminiclostridium</taxon>
    </lineage>
</organism>
<keyword evidence="9" id="KW-0812">Transmembrane</keyword>
<dbReference type="eggNOG" id="COG4585">
    <property type="taxonomic scope" value="Bacteria"/>
</dbReference>
<keyword evidence="14" id="KW-1185">Reference proteome</keyword>
<keyword evidence="9" id="KW-0472">Membrane</keyword>
<feature type="transmembrane region" description="Helical" evidence="9">
    <location>
        <begin position="6"/>
        <end position="24"/>
    </location>
</feature>
<dbReference type="GO" id="GO:0005524">
    <property type="term" value="F:ATP binding"/>
    <property type="evidence" value="ECO:0007669"/>
    <property type="project" value="UniProtKB-KW"/>
</dbReference>
<comment type="caution">
    <text evidence="13">The sequence shown here is derived from an EMBL/GenBank/DDBJ whole genome shotgun (WGS) entry which is preliminary data.</text>
</comment>
<feature type="domain" description="Histidine kinase/HSP90-like ATPase" evidence="10">
    <location>
        <begin position="491"/>
        <end position="577"/>
    </location>
</feature>
<dbReference type="Pfam" id="PF02518">
    <property type="entry name" value="HATPase_c"/>
    <property type="match status" value="1"/>
</dbReference>
<dbReference type="Gene3D" id="3.30.450.20">
    <property type="entry name" value="PAS domain"/>
    <property type="match status" value="1"/>
</dbReference>
<feature type="transmembrane region" description="Helical" evidence="9">
    <location>
        <begin position="36"/>
        <end position="57"/>
    </location>
</feature>
<dbReference type="GO" id="GO:0000155">
    <property type="term" value="F:phosphorelay sensor kinase activity"/>
    <property type="evidence" value="ECO:0007669"/>
    <property type="project" value="InterPro"/>
</dbReference>